<evidence type="ECO:0000313" key="2">
    <source>
        <dbReference type="EMBL" id="AGF54663.1"/>
    </source>
</evidence>
<proteinExistence type="predicted"/>
<organism evidence="2 3">
    <name type="scientific">Clostridium saccharoperbutylacetonicum N1-4(HMT)</name>
    <dbReference type="NCBI Taxonomy" id="931276"/>
    <lineage>
        <taxon>Bacteria</taxon>
        <taxon>Bacillati</taxon>
        <taxon>Bacillota</taxon>
        <taxon>Clostridia</taxon>
        <taxon>Eubacteriales</taxon>
        <taxon>Clostridiaceae</taxon>
        <taxon>Clostridium</taxon>
    </lineage>
</organism>
<keyword evidence="3" id="KW-1185">Reference proteome</keyword>
<evidence type="ECO:0000313" key="3">
    <source>
        <dbReference type="Proteomes" id="UP000011728"/>
    </source>
</evidence>
<dbReference type="SUPFAM" id="SSF52266">
    <property type="entry name" value="SGNH hydrolase"/>
    <property type="match status" value="1"/>
</dbReference>
<dbReference type="InterPro" id="IPR036514">
    <property type="entry name" value="SGNH_hydro_sf"/>
</dbReference>
<dbReference type="RefSeq" id="WP_015390989.1">
    <property type="nucleotide sequence ID" value="NC_020291.1"/>
</dbReference>
<dbReference type="OrthoDB" id="9796702at2"/>
<reference evidence="2 3" key="1">
    <citation type="submission" date="2013-02" db="EMBL/GenBank/DDBJ databases">
        <title>Genome sequence of Clostridium saccharoperbutylacetonicum N1-4(HMT).</title>
        <authorList>
            <person name="Poehlein A."/>
            <person name="Daniel R."/>
        </authorList>
    </citation>
    <scope>NUCLEOTIDE SEQUENCE [LARGE SCALE GENOMIC DNA]</scope>
    <source>
        <strain evidence="3">N1-4(HMT)</strain>
    </source>
</reference>
<keyword evidence="1" id="KW-0472">Membrane</keyword>
<keyword evidence="1" id="KW-0812">Transmembrane</keyword>
<evidence type="ECO:0008006" key="4">
    <source>
        <dbReference type="Google" id="ProtNLM"/>
    </source>
</evidence>
<dbReference type="eggNOG" id="COG2755">
    <property type="taxonomic scope" value="Bacteria"/>
</dbReference>
<name>M1ME57_9CLOT</name>
<keyword evidence="1" id="KW-1133">Transmembrane helix</keyword>
<dbReference type="AlphaFoldDB" id="M1ME57"/>
<dbReference type="STRING" id="36745.CLSAP_09240"/>
<dbReference type="PATRIC" id="fig|931276.5.peg.842"/>
<accession>M1ME57</accession>
<feature type="transmembrane region" description="Helical" evidence="1">
    <location>
        <begin position="7"/>
        <end position="30"/>
    </location>
</feature>
<dbReference type="HOGENOM" id="CLU_610729_0_0_9"/>
<dbReference type="KEGG" id="csr:Cspa_c08860"/>
<gene>
    <name evidence="2" type="ORF">Cspa_c08860</name>
</gene>
<dbReference type="Gene3D" id="3.40.50.1110">
    <property type="entry name" value="SGNH hydrolase"/>
    <property type="match status" value="1"/>
</dbReference>
<protein>
    <recommendedName>
        <fullName evidence="4">Lipolytic protein G-D-S-L family</fullName>
    </recommendedName>
</protein>
<dbReference type="Proteomes" id="UP000011728">
    <property type="component" value="Chromosome"/>
</dbReference>
<dbReference type="EMBL" id="CP004121">
    <property type="protein sequence ID" value="AGF54663.1"/>
    <property type="molecule type" value="Genomic_DNA"/>
</dbReference>
<evidence type="ECO:0000256" key="1">
    <source>
        <dbReference type="SAM" id="Phobius"/>
    </source>
</evidence>
<sequence>MHNSKSAWFKLITFVIVFIMINYALTFAFVPKGNNTRMTMREMYSKKENIDVAFVGASLSERDINPYTMDKELGLKTFDYAFPSQMFVGTYYSLKELFNYQKPKLVILTAEQNNFTSKAEKSLVYLSTAPYMNSFFNEVQYYFASSAQDGSYLDRLFPWRGYHVDSIQNLIKNIYGKLTPTYINYPEAGQVEALANNKSGYIGKGAVKVNPTDSKGTINYDNVKGSHDIRNISDIQKMDVDYLKKISDLCKANNCELILLTTPAPVYQVLRVKNYFDFNNEIAKIAKNLNIEYYDYNLIKPELFKSKEDYFSDAEHLNSKGAEAFSESLANFLKLRQNGEDMNKYFYKPEEYNTAENYVSITWFSFTKKDSKIALTADSIHGTKVTPEYQFVLTDLQNGKEQIIRNYDKSPTFVFDSTTYKKYKIRVNAKTAGSNDNNNVRYYEEDISK</sequence>